<organism evidence="1 2">
    <name type="scientific">Robinsoniella peoriensis</name>
    <dbReference type="NCBI Taxonomy" id="180332"/>
    <lineage>
        <taxon>Bacteria</taxon>
        <taxon>Bacillati</taxon>
        <taxon>Bacillota</taxon>
        <taxon>Clostridia</taxon>
        <taxon>Lachnospirales</taxon>
        <taxon>Lachnospiraceae</taxon>
        <taxon>Robinsoniella</taxon>
    </lineage>
</organism>
<dbReference type="RefSeq" id="WP_027295915.1">
    <property type="nucleotide sequence ID" value="NZ_CAUSDN010000005.1"/>
</dbReference>
<evidence type="ECO:0000313" key="2">
    <source>
        <dbReference type="Proteomes" id="UP000306509"/>
    </source>
</evidence>
<dbReference type="AlphaFoldDB" id="A0A4U8Q9G1"/>
<keyword evidence="2" id="KW-1185">Reference proteome</keyword>
<dbReference type="Proteomes" id="UP000306509">
    <property type="component" value="Unassembled WGS sequence"/>
</dbReference>
<name>A0A4U8Q9G1_9FIRM</name>
<sequence>MKDNKTNNEIIDDYDYLGNSASSMDCTGLIPSAPQSKAELDSYEEVYHFEPPKMKARHEEKDSLE</sequence>
<reference evidence="1 2" key="1">
    <citation type="journal article" date="2019" name="Anaerobe">
        <title>Detection of Robinsoniella peoriensis in multiple bone samples of a trauma patient.</title>
        <authorList>
            <person name="Schrottner P."/>
            <person name="Hartwich K."/>
            <person name="Bunk B."/>
            <person name="Schober I."/>
            <person name="Helbig S."/>
            <person name="Rudolph W.W."/>
            <person name="Gunzer F."/>
        </authorList>
    </citation>
    <scope>NUCLEOTIDE SEQUENCE [LARGE SCALE GENOMIC DNA]</scope>
    <source>
        <strain evidence="1 2">DSM 106044</strain>
    </source>
</reference>
<proteinExistence type="predicted"/>
<gene>
    <name evidence="1" type="ORF">DSM106044_01562</name>
</gene>
<protein>
    <submittedName>
        <fullName evidence="1">Uncharacterized protein</fullName>
    </submittedName>
</protein>
<dbReference type="EMBL" id="QGQD01000036">
    <property type="protein sequence ID" value="TLD01581.1"/>
    <property type="molecule type" value="Genomic_DNA"/>
</dbReference>
<accession>A0A4U8Q9G1</accession>
<evidence type="ECO:0000313" key="1">
    <source>
        <dbReference type="EMBL" id="TLD01581.1"/>
    </source>
</evidence>
<comment type="caution">
    <text evidence="1">The sequence shown here is derived from an EMBL/GenBank/DDBJ whole genome shotgun (WGS) entry which is preliminary data.</text>
</comment>